<dbReference type="AlphaFoldDB" id="A6KBB2"/>
<dbReference type="Proteomes" id="UP000234681">
    <property type="component" value="Chromosome 1"/>
</dbReference>
<proteinExistence type="predicted"/>
<feature type="non-terminal residue" evidence="1">
    <location>
        <position position="40"/>
    </location>
</feature>
<protein>
    <submittedName>
        <fullName evidence="1">RCG22929</fullName>
    </submittedName>
</protein>
<dbReference type="EMBL" id="CH474033">
    <property type="protein sequence ID" value="EDL99753.1"/>
    <property type="molecule type" value="Genomic_DNA"/>
</dbReference>
<accession>A6KBB2</accession>
<sequence>MVKTGYGCQGSRIRVYIPEAETWRRTRRIMSTSMVNASQV</sequence>
<evidence type="ECO:0000313" key="2">
    <source>
        <dbReference type="Proteomes" id="UP000234681"/>
    </source>
</evidence>
<gene>
    <name evidence="1" type="ORF">rCG_22929</name>
</gene>
<organism evidence="1 2">
    <name type="scientific">Rattus norvegicus</name>
    <name type="common">Rat</name>
    <dbReference type="NCBI Taxonomy" id="10116"/>
    <lineage>
        <taxon>Eukaryota</taxon>
        <taxon>Metazoa</taxon>
        <taxon>Chordata</taxon>
        <taxon>Craniata</taxon>
        <taxon>Vertebrata</taxon>
        <taxon>Euteleostomi</taxon>
        <taxon>Mammalia</taxon>
        <taxon>Eutheria</taxon>
        <taxon>Euarchontoglires</taxon>
        <taxon>Glires</taxon>
        <taxon>Rodentia</taxon>
        <taxon>Myomorpha</taxon>
        <taxon>Muroidea</taxon>
        <taxon>Muridae</taxon>
        <taxon>Murinae</taxon>
        <taxon>Rattus</taxon>
    </lineage>
</organism>
<name>A6KBB2_RAT</name>
<evidence type="ECO:0000313" key="1">
    <source>
        <dbReference type="EMBL" id="EDL99753.1"/>
    </source>
</evidence>
<reference evidence="1 2" key="1">
    <citation type="submission" date="2005-09" db="EMBL/GenBank/DDBJ databases">
        <authorList>
            <person name="Mural R.J."/>
            <person name="Li P.W."/>
            <person name="Adams M.D."/>
            <person name="Amanatides P.G."/>
            <person name="Baden-Tillson H."/>
            <person name="Barnstead M."/>
            <person name="Chin S.H."/>
            <person name="Dew I."/>
            <person name="Evans C.A."/>
            <person name="Ferriera S."/>
            <person name="Flanigan M."/>
            <person name="Fosler C."/>
            <person name="Glodek A."/>
            <person name="Gu Z."/>
            <person name="Holt R.A."/>
            <person name="Jennings D."/>
            <person name="Kraft C.L."/>
            <person name="Lu F."/>
            <person name="Nguyen T."/>
            <person name="Nusskern D.R."/>
            <person name="Pfannkoch C.M."/>
            <person name="Sitter C."/>
            <person name="Sutton G.G."/>
            <person name="Venter J.C."/>
            <person name="Wang Z."/>
            <person name="Woodage T."/>
            <person name="Zheng X.H."/>
            <person name="Zhong F."/>
        </authorList>
    </citation>
    <scope>NUCLEOTIDE SEQUENCE [LARGE SCALE GENOMIC DNA]</scope>
    <source>
        <strain>BN</strain>
        <strain evidence="2">Sprague-Dawley</strain>
    </source>
</reference>